<dbReference type="OrthoDB" id="5402150at2"/>
<dbReference type="Gene3D" id="1.10.3680.10">
    <property type="entry name" value="TerB-like"/>
    <property type="match status" value="1"/>
</dbReference>
<feature type="domain" description="Co-chaperone DjlA N-terminal" evidence="1">
    <location>
        <begin position="23"/>
        <end position="141"/>
    </location>
</feature>
<evidence type="ECO:0000313" key="2">
    <source>
        <dbReference type="EMBL" id="SDW27724.1"/>
    </source>
</evidence>
<dbReference type="STRING" id="670155.SAMN04488001_0725"/>
<accession>A0A1H2S9B8</accession>
<dbReference type="SUPFAM" id="SSF158682">
    <property type="entry name" value="TerB-like"/>
    <property type="match status" value="1"/>
</dbReference>
<dbReference type="Proteomes" id="UP000199441">
    <property type="component" value="Unassembled WGS sequence"/>
</dbReference>
<evidence type="ECO:0000313" key="3">
    <source>
        <dbReference type="Proteomes" id="UP000199441"/>
    </source>
</evidence>
<name>A0A1H2S9B8_9RHOB</name>
<dbReference type="AlphaFoldDB" id="A0A1H2S9B8"/>
<dbReference type="Pfam" id="PF05099">
    <property type="entry name" value="TerB"/>
    <property type="match status" value="1"/>
</dbReference>
<reference evidence="3" key="1">
    <citation type="submission" date="2016-10" db="EMBL/GenBank/DDBJ databases">
        <authorList>
            <person name="Varghese N."/>
            <person name="Submissions S."/>
        </authorList>
    </citation>
    <scope>NUCLEOTIDE SEQUENCE [LARGE SCALE GENOMIC DNA]</scope>
    <source>
        <strain evidence="3">DSM 26922</strain>
    </source>
</reference>
<dbReference type="EMBL" id="FNOI01000001">
    <property type="protein sequence ID" value="SDW27724.1"/>
    <property type="molecule type" value="Genomic_DNA"/>
</dbReference>
<proteinExistence type="predicted"/>
<sequence length="148" mass="16193">MIADFFKRLTAAKDTPLDAGDARLALAALLVRVARANDDYTTSEVAKIDVILARHFSDLDATGAAALRAEAEAIEDTAYDTVKFTRSIKDAVDLDDRMEVVEALWELVLADGERDHEEEGALRLIAPLLGINDRDSALARQRVEARLG</sequence>
<gene>
    <name evidence="2" type="ORF">SAMN04488001_0725</name>
</gene>
<keyword evidence="3" id="KW-1185">Reference proteome</keyword>
<protein>
    <submittedName>
        <fullName evidence="2">Uncharacterized conserved protein, tellurite resistance protein B (TerB) family</fullName>
    </submittedName>
</protein>
<organism evidence="2 3">
    <name type="scientific">Litoreibacter albidus</name>
    <dbReference type="NCBI Taxonomy" id="670155"/>
    <lineage>
        <taxon>Bacteria</taxon>
        <taxon>Pseudomonadati</taxon>
        <taxon>Pseudomonadota</taxon>
        <taxon>Alphaproteobacteria</taxon>
        <taxon>Rhodobacterales</taxon>
        <taxon>Roseobacteraceae</taxon>
        <taxon>Litoreibacter</taxon>
    </lineage>
</organism>
<evidence type="ECO:0000259" key="1">
    <source>
        <dbReference type="Pfam" id="PF05099"/>
    </source>
</evidence>
<dbReference type="RefSeq" id="WP_089944536.1">
    <property type="nucleotide sequence ID" value="NZ_FNOI01000001.1"/>
</dbReference>
<dbReference type="InterPro" id="IPR029024">
    <property type="entry name" value="TerB-like"/>
</dbReference>
<dbReference type="InterPro" id="IPR007791">
    <property type="entry name" value="DjlA_N"/>
</dbReference>